<keyword evidence="3" id="KW-1185">Reference proteome</keyword>
<dbReference type="PANTHER" id="PTHR43798">
    <property type="entry name" value="MONOACYLGLYCEROL LIPASE"/>
    <property type="match status" value="1"/>
</dbReference>
<dbReference type="SUPFAM" id="SSF53474">
    <property type="entry name" value="alpha/beta-Hydrolases"/>
    <property type="match status" value="1"/>
</dbReference>
<dbReference type="RefSeq" id="WP_082802511.1">
    <property type="nucleotide sequence ID" value="NZ_FOXX01000007.1"/>
</dbReference>
<sequence length="300" mass="34496">MKKVLLKKITLSNGETLGYREREGGSVPLLLIHGNMTSSKHFDTFLEKADEKYKIYALDLRGFGESTYNTRVEDIRDFAEDVKLFVDKIHLKDFALLGWSLGGGVCLQYAALYPDDCHHLILISSVSTRGYPLYEMDELGRPNVNHRLSTREEVEGDSRIAPMVTAYETKNYPFLRAVWDSLVYVYEKPEEERYQSYLEDMTTQRNLADIYYSLNSFNLSNDHNGLKEGSNEVQKIHIPVLILYGDKDYVITQKMTREITVDLGEFGTYVELNKCGHSPLVDALDQVLHQMNHFLNEKEG</sequence>
<name>A0A1I6ASK1_9BACI</name>
<dbReference type="PRINTS" id="PR00111">
    <property type="entry name" value="ABHYDROLASE"/>
</dbReference>
<dbReference type="GeneID" id="93711588"/>
<organism evidence="2 3">
    <name type="scientific">Priestia endophytica DSM 13796</name>
    <dbReference type="NCBI Taxonomy" id="1121089"/>
    <lineage>
        <taxon>Bacteria</taxon>
        <taxon>Bacillati</taxon>
        <taxon>Bacillota</taxon>
        <taxon>Bacilli</taxon>
        <taxon>Bacillales</taxon>
        <taxon>Bacillaceae</taxon>
        <taxon>Priestia</taxon>
    </lineage>
</organism>
<dbReference type="InterPro" id="IPR029058">
    <property type="entry name" value="AB_hydrolase_fold"/>
</dbReference>
<protein>
    <submittedName>
        <fullName evidence="2">Pimeloyl-ACP methyl ester carboxylesterase</fullName>
    </submittedName>
</protein>
<evidence type="ECO:0000313" key="2">
    <source>
        <dbReference type="EMBL" id="SFQ71698.1"/>
    </source>
</evidence>
<dbReference type="Proteomes" id="UP000182762">
    <property type="component" value="Unassembled WGS sequence"/>
</dbReference>
<dbReference type="Pfam" id="PF00561">
    <property type="entry name" value="Abhydrolase_1"/>
    <property type="match status" value="1"/>
</dbReference>
<evidence type="ECO:0000259" key="1">
    <source>
        <dbReference type="Pfam" id="PF00561"/>
    </source>
</evidence>
<comment type="caution">
    <text evidence="2">The sequence shown here is derived from an EMBL/GenBank/DDBJ whole genome shotgun (WGS) entry which is preliminary data.</text>
</comment>
<dbReference type="InterPro" id="IPR000073">
    <property type="entry name" value="AB_hydrolase_1"/>
</dbReference>
<feature type="domain" description="AB hydrolase-1" evidence="1">
    <location>
        <begin position="28"/>
        <end position="282"/>
    </location>
</feature>
<dbReference type="Gene3D" id="3.40.50.1820">
    <property type="entry name" value="alpha/beta hydrolase"/>
    <property type="match status" value="1"/>
</dbReference>
<gene>
    <name evidence="2" type="ORF">SAMN02745910_02962</name>
</gene>
<accession>A0A1I6ASK1</accession>
<proteinExistence type="predicted"/>
<dbReference type="EMBL" id="FOXX01000007">
    <property type="protein sequence ID" value="SFQ71698.1"/>
    <property type="molecule type" value="Genomic_DNA"/>
</dbReference>
<dbReference type="InterPro" id="IPR050266">
    <property type="entry name" value="AB_hydrolase_sf"/>
</dbReference>
<reference evidence="2 3" key="1">
    <citation type="submission" date="2016-10" db="EMBL/GenBank/DDBJ databases">
        <authorList>
            <person name="Varghese N."/>
            <person name="Submissions S."/>
        </authorList>
    </citation>
    <scope>NUCLEOTIDE SEQUENCE [LARGE SCALE GENOMIC DNA]</scope>
    <source>
        <strain evidence="2 3">DSM 13796</strain>
    </source>
</reference>
<evidence type="ECO:0000313" key="3">
    <source>
        <dbReference type="Proteomes" id="UP000182762"/>
    </source>
</evidence>